<name>Q01PH8_SOLUE</name>
<accession>Q01PH8</accession>
<dbReference type="EMBL" id="CP000473">
    <property type="protein sequence ID" value="ABJ88442.1"/>
    <property type="molecule type" value="Genomic_DNA"/>
</dbReference>
<dbReference type="AlphaFoldDB" id="Q01PH8"/>
<keyword evidence="2" id="KW-1133">Transmembrane helix</keyword>
<dbReference type="STRING" id="234267.Acid_7534"/>
<dbReference type="eggNOG" id="ENOG5032XA4">
    <property type="taxonomic scope" value="Bacteria"/>
</dbReference>
<evidence type="ECO:0000256" key="1">
    <source>
        <dbReference type="SAM" id="MobiDB-lite"/>
    </source>
</evidence>
<organism evidence="3">
    <name type="scientific">Solibacter usitatus (strain Ellin6076)</name>
    <dbReference type="NCBI Taxonomy" id="234267"/>
    <lineage>
        <taxon>Bacteria</taxon>
        <taxon>Pseudomonadati</taxon>
        <taxon>Acidobacteriota</taxon>
        <taxon>Terriglobia</taxon>
        <taxon>Bryobacterales</taxon>
        <taxon>Solibacteraceae</taxon>
        <taxon>Candidatus Solibacter</taxon>
    </lineage>
</organism>
<evidence type="ECO:0000313" key="3">
    <source>
        <dbReference type="EMBL" id="ABJ88442.1"/>
    </source>
</evidence>
<feature type="transmembrane region" description="Helical" evidence="2">
    <location>
        <begin position="219"/>
        <end position="238"/>
    </location>
</feature>
<dbReference type="KEGG" id="sus:Acid_7534"/>
<dbReference type="OrthoDB" id="127423at2"/>
<gene>
    <name evidence="3" type="ordered locus">Acid_7534</name>
</gene>
<keyword evidence="2" id="KW-0472">Membrane</keyword>
<sequence length="480" mass="52243">MPDPQEPVVEPWRERLILVLQVAGLLFTGWLMYRSILGLQWTRVTLPWLIFRATIYAVAACLAGALITLLLAVIATEWEYEDLIRATFRGSSAAVWFAPAVILLTQLSPAAIVPAIVLVINATHMLYTQWRVRQPAPVEPSRPAGFFAAVQLPDRRFWKEMGPDLAISFTIQTGVAAVLLHHAALAGLAFTAGVAMLTVLALTSRAAQPKPPRSMPRSFLALALTILLAIGLTIGGMIPNFMRGSGGGEAGGTSASAPQPGMPGSGPDRLPPASAAGLADGGFPGVILWPEIKPVPTLIAPMPQTADGSFEPAMVRPLSIPFSGEYWLYRWPYARPPQTSFFQRGTPSKLAFSSTDHRPIQMEAHHKLDQPIALSCCSAIQLEIRNADRFRGSISLELVLIDNEAPGGPSITLGHYPVTSMPDLSRDPVVPVPETLNFPISEIAATHRFDELKVVFQRARWRTDKSARLSIERFILVPRI</sequence>
<reference evidence="3" key="1">
    <citation type="submission" date="2006-10" db="EMBL/GenBank/DDBJ databases">
        <title>Complete sequence of Solibacter usitatus Ellin6076.</title>
        <authorList>
            <consortium name="US DOE Joint Genome Institute"/>
            <person name="Copeland A."/>
            <person name="Lucas S."/>
            <person name="Lapidus A."/>
            <person name="Barry K."/>
            <person name="Detter J.C."/>
            <person name="Glavina del Rio T."/>
            <person name="Hammon N."/>
            <person name="Israni S."/>
            <person name="Dalin E."/>
            <person name="Tice H."/>
            <person name="Pitluck S."/>
            <person name="Thompson L.S."/>
            <person name="Brettin T."/>
            <person name="Bruce D."/>
            <person name="Han C."/>
            <person name="Tapia R."/>
            <person name="Gilna P."/>
            <person name="Schmutz J."/>
            <person name="Larimer F."/>
            <person name="Land M."/>
            <person name="Hauser L."/>
            <person name="Kyrpides N."/>
            <person name="Mikhailova N."/>
            <person name="Janssen P.H."/>
            <person name="Kuske C.R."/>
            <person name="Richardson P."/>
        </authorList>
    </citation>
    <scope>NUCLEOTIDE SEQUENCE</scope>
    <source>
        <strain evidence="3">Ellin6076</strain>
    </source>
</reference>
<proteinExistence type="predicted"/>
<protein>
    <submittedName>
        <fullName evidence="3">Uncharacterized protein</fullName>
    </submittedName>
</protein>
<feature type="transmembrane region" description="Helical" evidence="2">
    <location>
        <begin position="16"/>
        <end position="33"/>
    </location>
</feature>
<evidence type="ECO:0000256" key="2">
    <source>
        <dbReference type="SAM" id="Phobius"/>
    </source>
</evidence>
<dbReference type="InParanoid" id="Q01PH8"/>
<dbReference type="HOGENOM" id="CLU_568472_0_0_0"/>
<feature type="transmembrane region" description="Helical" evidence="2">
    <location>
        <begin position="95"/>
        <end position="120"/>
    </location>
</feature>
<feature type="region of interest" description="Disordered" evidence="1">
    <location>
        <begin position="245"/>
        <end position="275"/>
    </location>
</feature>
<keyword evidence="2" id="KW-0812">Transmembrane</keyword>
<feature type="transmembrane region" description="Helical" evidence="2">
    <location>
        <begin position="188"/>
        <end position="207"/>
    </location>
</feature>
<feature type="transmembrane region" description="Helical" evidence="2">
    <location>
        <begin position="54"/>
        <end position="75"/>
    </location>
</feature>